<dbReference type="InterPro" id="IPR034032">
    <property type="entry name" value="Zn_MMP-like_bac"/>
</dbReference>
<dbReference type="InterPro" id="IPR032534">
    <property type="entry name" value="EcxA_zinc-bd"/>
</dbReference>
<evidence type="ECO:0000313" key="4">
    <source>
        <dbReference type="EMBL" id="OSX79094.1"/>
    </source>
</evidence>
<feature type="compositionally biased region" description="Basic residues" evidence="1">
    <location>
        <begin position="932"/>
        <end position="947"/>
    </location>
</feature>
<feature type="compositionally biased region" description="Pro residues" evidence="1">
    <location>
        <begin position="980"/>
        <end position="993"/>
    </location>
</feature>
<dbReference type="Pfam" id="PF16313">
    <property type="entry name" value="DUF4953"/>
    <property type="match status" value="1"/>
</dbReference>
<feature type="compositionally biased region" description="Gly residues" evidence="1">
    <location>
        <begin position="896"/>
        <end position="908"/>
    </location>
</feature>
<evidence type="ECO:0000313" key="5">
    <source>
        <dbReference type="Proteomes" id="UP000218209"/>
    </source>
</evidence>
<accession>A0A1X6PE25</accession>
<dbReference type="SUPFAM" id="SSF55486">
    <property type="entry name" value="Metalloproteases ('zincins'), catalytic domain"/>
    <property type="match status" value="1"/>
</dbReference>
<dbReference type="GO" id="GO:0008237">
    <property type="term" value="F:metallopeptidase activity"/>
    <property type="evidence" value="ECO:0007669"/>
    <property type="project" value="InterPro"/>
</dbReference>
<organism evidence="4 5">
    <name type="scientific">Porphyra umbilicalis</name>
    <name type="common">Purple laver</name>
    <name type="synonym">Red alga</name>
    <dbReference type="NCBI Taxonomy" id="2786"/>
    <lineage>
        <taxon>Eukaryota</taxon>
        <taxon>Rhodophyta</taxon>
        <taxon>Bangiophyceae</taxon>
        <taxon>Bangiales</taxon>
        <taxon>Bangiaceae</taxon>
        <taxon>Porphyra</taxon>
    </lineage>
</organism>
<evidence type="ECO:0008006" key="6">
    <source>
        <dbReference type="Google" id="ProtNLM"/>
    </source>
</evidence>
<feature type="compositionally biased region" description="Basic residues" evidence="1">
    <location>
        <begin position="872"/>
        <end position="884"/>
    </location>
</feature>
<evidence type="ECO:0000259" key="3">
    <source>
        <dbReference type="Pfam" id="PF17148"/>
    </source>
</evidence>
<proteinExistence type="predicted"/>
<dbReference type="AlphaFoldDB" id="A0A1X6PE25"/>
<dbReference type="PANTHER" id="PTHR38478">
    <property type="entry name" value="PEPTIDASE M1A AND M12B"/>
    <property type="match status" value="1"/>
</dbReference>
<gene>
    <name evidence="4" type="ORF">BU14_0087s0041</name>
</gene>
<dbReference type="InterPro" id="IPR033413">
    <property type="entry name" value="DUF5117"/>
</dbReference>
<dbReference type="OrthoDB" id="406838at2759"/>
<feature type="compositionally biased region" description="Low complexity" evidence="1">
    <location>
        <begin position="956"/>
        <end position="979"/>
    </location>
</feature>
<feature type="compositionally biased region" description="Low complexity" evidence="1">
    <location>
        <begin position="1054"/>
        <end position="1069"/>
    </location>
</feature>
<feature type="compositionally biased region" description="Pro residues" evidence="1">
    <location>
        <begin position="1001"/>
        <end position="1024"/>
    </location>
</feature>
<dbReference type="PANTHER" id="PTHR38478:SF1">
    <property type="entry name" value="ZINC DEPENDENT METALLOPROTEASE DOMAIN LIPOPROTEIN"/>
    <property type="match status" value="1"/>
</dbReference>
<dbReference type="EMBL" id="KV918798">
    <property type="protein sequence ID" value="OSX79094.1"/>
    <property type="molecule type" value="Genomic_DNA"/>
</dbReference>
<feature type="region of interest" description="Disordered" evidence="1">
    <location>
        <begin position="838"/>
        <end position="1069"/>
    </location>
</feature>
<name>A0A1X6PE25_PORUM</name>
<feature type="domain" description="EcxA zinc-binding" evidence="2">
    <location>
        <begin position="490"/>
        <end position="806"/>
    </location>
</feature>
<dbReference type="Proteomes" id="UP000218209">
    <property type="component" value="Unassembled WGS sequence"/>
</dbReference>
<evidence type="ECO:0000256" key="1">
    <source>
        <dbReference type="SAM" id="MobiDB-lite"/>
    </source>
</evidence>
<dbReference type="CDD" id="cd04276">
    <property type="entry name" value="ZnMc_MMP_like_2"/>
    <property type="match status" value="1"/>
</dbReference>
<feature type="non-terminal residue" evidence="4">
    <location>
        <position position="1069"/>
    </location>
</feature>
<evidence type="ECO:0000259" key="2">
    <source>
        <dbReference type="Pfam" id="PF16313"/>
    </source>
</evidence>
<dbReference type="Pfam" id="PF17148">
    <property type="entry name" value="DUF5117"/>
    <property type="match status" value="1"/>
</dbReference>
<reference evidence="4 5" key="1">
    <citation type="submission" date="2017-03" db="EMBL/GenBank/DDBJ databases">
        <title>WGS assembly of Porphyra umbilicalis.</title>
        <authorList>
            <person name="Brawley S.H."/>
            <person name="Blouin N.A."/>
            <person name="Ficko-Blean E."/>
            <person name="Wheeler G.L."/>
            <person name="Lohr M."/>
            <person name="Goodson H.V."/>
            <person name="Jenkins J.W."/>
            <person name="Blaby-Haas C.E."/>
            <person name="Helliwell K.E."/>
            <person name="Chan C."/>
            <person name="Marriage T."/>
            <person name="Bhattacharya D."/>
            <person name="Klein A.S."/>
            <person name="Badis Y."/>
            <person name="Brodie J."/>
            <person name="Cao Y."/>
            <person name="Collen J."/>
            <person name="Dittami S.M."/>
            <person name="Gachon C.M."/>
            <person name="Green B.R."/>
            <person name="Karpowicz S."/>
            <person name="Kim J.W."/>
            <person name="Kudahl U."/>
            <person name="Lin S."/>
            <person name="Michel G."/>
            <person name="Mittag M."/>
            <person name="Olson B.J."/>
            <person name="Pangilinan J."/>
            <person name="Peng Y."/>
            <person name="Qiu H."/>
            <person name="Shu S."/>
            <person name="Singer J.T."/>
            <person name="Smith A.G."/>
            <person name="Sprecher B.N."/>
            <person name="Wagner V."/>
            <person name="Wang W."/>
            <person name="Wang Z.-Y."/>
            <person name="Yan J."/>
            <person name="Yarish C."/>
            <person name="Zoeuner-Riek S."/>
            <person name="Zhuang Y."/>
            <person name="Zou Y."/>
            <person name="Lindquist E.A."/>
            <person name="Grimwood J."/>
            <person name="Barry K."/>
            <person name="Rokhsar D.S."/>
            <person name="Schmutz J."/>
            <person name="Stiller J.W."/>
            <person name="Grossman A.R."/>
            <person name="Prochnik S.E."/>
        </authorList>
    </citation>
    <scope>NUCLEOTIDE SEQUENCE [LARGE SCALE GENOMIC DNA]</scope>
    <source>
        <strain evidence="4">4086291</strain>
    </source>
</reference>
<dbReference type="InterPro" id="IPR024079">
    <property type="entry name" value="MetalloPept_cat_dom_sf"/>
</dbReference>
<dbReference type="Gene3D" id="3.40.390.10">
    <property type="entry name" value="Collagenase (Catalytic Domain)"/>
    <property type="match status" value="1"/>
</dbReference>
<feature type="domain" description="DUF5117" evidence="3">
    <location>
        <begin position="223"/>
        <end position="359"/>
    </location>
</feature>
<keyword evidence="5" id="KW-1185">Reference proteome</keyword>
<sequence>MASMQVGVDHPSTAGRPSRGSAVATAVGVVLSAAAGAAAVSLLSAAGRWGSGGVTPKTGAAAAAVGTDGLLHPAVRIDAADAITTFKDPATDSLVANAAAMAVGNLPPLPLPALFTRHGGFFNLYTGKGDLHNAVLLEVPASALGVPFLLTTLVAASDAQVMSTGRPFQLGSGSYSKKVMAFRKSAGEGRSLDLYRPLMDLRSEKRVDRDTSFPAAGYWAGWLQTFPVRDLDADTYVIDITRWIWEGMNEVTDMASPRDAKWSTVDRRFTGGTAHARSVEIDVEVRLRENNAQASLPFSPENWVSTRVRHSILPLPAKPMEPRPADGRIGYFSSSYIAIDDLSGKRNKRSLINRWDLRKGPVTFIIDPSTPTRWRSTVKKGVLKWNKAFAAAGFPKALAAVAPGDNDWPSDYSIGDGRYNTIYWAPGRAFSSASGTMEVDPRSGEIMRAHVVLTGSLFARTLERFRALAGPDGTATGGAQWRPVANLTLDEVFGQKVTQLVLHEVGHVLGLRHNFRGSAAVSLDELADPAAVAKWGLSGSVMDYNDEVVRANPADQTAFVSSTTVGRYDVAAIVYGYGKFASDAKRVAFARKTAASGLLFCTDDDANQADPYCSRWDTSASPMTYANETVGVALAAMRATAAAARRNDGVSALDVSSAVMEGLGTVAFQLSMIVSWIGGVVPSRTGSGDANGRTVTPVDGATQSAAMAVLTAALDPVRGVLGSTTAAEFGPLLLARSCYADVEPADYDCIGVAAANVVTALRRRRGQLLTLLTNADRLARLTESIGAGSTDVPSVSALLRHLSTVLIVPAAATDVVAADAGVQWVQTLLALMRARGSHHPSAVASPPAGGVRRGPPADEKSLPVGSPIGPCTRRRRRRAARRAGRPTPQTPPARAGGAGGGGGGGGGASARAGHPPWGSKRPAARLRAVARQGRRRRQRRQPRHHAPRPAQPRPAPAGTRAAQCTRGAPPAVTSVGSAPAAPPPPTAPWPAPRGRPRRAAKPPPARRPAPHLPPPPPPPPPPPAAIGGRGAGVTPPPPPPPPTRERPRWRRWCGRPTGGATVVGTAGAA</sequence>
<protein>
    <recommendedName>
        <fullName evidence="6">EcxA zinc-binding domain-containing protein</fullName>
    </recommendedName>
</protein>